<gene>
    <name evidence="1" type="ORF">XENOCAPTIV_010733</name>
</gene>
<accession>A0ABV0SEI7</accession>
<sequence length="55" mass="6304">MSVRQFGVSLGSITIRQQTSRRGYTGFIPSLQEVYVCKRRILHLSISVEAVFRCE</sequence>
<reference evidence="1 2" key="1">
    <citation type="submission" date="2021-06" db="EMBL/GenBank/DDBJ databases">
        <authorList>
            <person name="Palmer J.M."/>
        </authorList>
    </citation>
    <scope>NUCLEOTIDE SEQUENCE [LARGE SCALE GENOMIC DNA]</scope>
    <source>
        <strain evidence="1 2">XC_2019</strain>
        <tissue evidence="1">Muscle</tissue>
    </source>
</reference>
<protein>
    <submittedName>
        <fullName evidence="1">Uncharacterized protein</fullName>
    </submittedName>
</protein>
<feature type="non-terminal residue" evidence="1">
    <location>
        <position position="55"/>
    </location>
</feature>
<proteinExistence type="predicted"/>
<evidence type="ECO:0000313" key="2">
    <source>
        <dbReference type="Proteomes" id="UP001434883"/>
    </source>
</evidence>
<name>A0ABV0SEI7_9TELE</name>
<keyword evidence="2" id="KW-1185">Reference proteome</keyword>
<dbReference type="Proteomes" id="UP001434883">
    <property type="component" value="Unassembled WGS sequence"/>
</dbReference>
<dbReference type="EMBL" id="JAHRIN010077951">
    <property type="protein sequence ID" value="MEQ2218972.1"/>
    <property type="molecule type" value="Genomic_DNA"/>
</dbReference>
<organism evidence="1 2">
    <name type="scientific">Xenoophorus captivus</name>
    <dbReference type="NCBI Taxonomy" id="1517983"/>
    <lineage>
        <taxon>Eukaryota</taxon>
        <taxon>Metazoa</taxon>
        <taxon>Chordata</taxon>
        <taxon>Craniata</taxon>
        <taxon>Vertebrata</taxon>
        <taxon>Euteleostomi</taxon>
        <taxon>Actinopterygii</taxon>
        <taxon>Neopterygii</taxon>
        <taxon>Teleostei</taxon>
        <taxon>Neoteleostei</taxon>
        <taxon>Acanthomorphata</taxon>
        <taxon>Ovalentaria</taxon>
        <taxon>Atherinomorphae</taxon>
        <taxon>Cyprinodontiformes</taxon>
        <taxon>Goodeidae</taxon>
        <taxon>Xenoophorus</taxon>
    </lineage>
</organism>
<comment type="caution">
    <text evidence="1">The sequence shown here is derived from an EMBL/GenBank/DDBJ whole genome shotgun (WGS) entry which is preliminary data.</text>
</comment>
<evidence type="ECO:0000313" key="1">
    <source>
        <dbReference type="EMBL" id="MEQ2218972.1"/>
    </source>
</evidence>